<comment type="caution">
    <text evidence="1">The sequence shown here is derived from an EMBL/GenBank/DDBJ whole genome shotgun (WGS) entry which is preliminary data.</text>
</comment>
<protein>
    <submittedName>
        <fullName evidence="1">Uncharacterized protein</fullName>
    </submittedName>
</protein>
<evidence type="ECO:0000313" key="1">
    <source>
        <dbReference type="EMBL" id="TLF92481.1"/>
    </source>
</evidence>
<reference evidence="1 2" key="1">
    <citation type="submission" date="2019-05" db="EMBL/GenBank/DDBJ databases">
        <title>Genomes sequences of two Nocardia cyriacigeorgica environmental isolates, type strains Nocardia asteroides ATCC 19247 and Nocardia cyriacigeorgica DSM 44484.</title>
        <authorList>
            <person name="Vautrin F."/>
            <person name="Bergeron E."/>
            <person name="Dubost A."/>
            <person name="Abrouk D."/>
            <person name="Rodriguez Nava V."/>
            <person name="Pujic P."/>
        </authorList>
    </citation>
    <scope>NUCLEOTIDE SEQUENCE [LARGE SCALE GENOMIC DNA]</scope>
    <source>
        <strain evidence="1 2">EML 1456</strain>
    </source>
</reference>
<organism evidence="1 2">
    <name type="scientific">Nocardia cyriacigeorgica</name>
    <dbReference type="NCBI Taxonomy" id="135487"/>
    <lineage>
        <taxon>Bacteria</taxon>
        <taxon>Bacillati</taxon>
        <taxon>Actinomycetota</taxon>
        <taxon>Actinomycetes</taxon>
        <taxon>Mycobacteriales</taxon>
        <taxon>Nocardiaceae</taxon>
        <taxon>Nocardia</taxon>
    </lineage>
</organism>
<dbReference type="Proteomes" id="UP000308349">
    <property type="component" value="Unassembled WGS sequence"/>
</dbReference>
<dbReference type="AlphaFoldDB" id="A0A5R8P6W7"/>
<dbReference type="EMBL" id="VBUU01000056">
    <property type="protein sequence ID" value="TLF92481.1"/>
    <property type="molecule type" value="Genomic_DNA"/>
</dbReference>
<proteinExistence type="predicted"/>
<evidence type="ECO:0000313" key="2">
    <source>
        <dbReference type="Proteomes" id="UP000308349"/>
    </source>
</evidence>
<name>A0A5R8P6W7_9NOCA</name>
<sequence length="119" mass="12860">MGEDDRRGDGALPVQPAAAETVNVVARRSSLVARRSSLVARRSSLVARRSSLVARRSSLVARRSSLVGGILEKPMPWDKTARGAEMRCNSPLWWTEMAASKVPVRAVDQGMMRAPSSAS</sequence>
<dbReference type="RefSeq" id="WP_138459146.1">
    <property type="nucleotide sequence ID" value="NZ_VBUU01000056.1"/>
</dbReference>
<gene>
    <name evidence="1" type="ORF">FEK35_30360</name>
</gene>
<accession>A0A5R8P6W7</accession>